<dbReference type="InterPro" id="IPR011460">
    <property type="entry name" value="Lcl_C"/>
</dbReference>
<organism evidence="2">
    <name type="scientific">termite gut metagenome</name>
    <dbReference type="NCBI Taxonomy" id="433724"/>
    <lineage>
        <taxon>unclassified sequences</taxon>
        <taxon>metagenomes</taxon>
        <taxon>organismal metagenomes</taxon>
    </lineage>
</organism>
<evidence type="ECO:0000259" key="1">
    <source>
        <dbReference type="Pfam" id="PF07603"/>
    </source>
</evidence>
<proteinExistence type="predicted"/>
<name>A0A5J4RMP2_9ZZZZ</name>
<reference evidence="2" key="1">
    <citation type="submission" date="2019-03" db="EMBL/GenBank/DDBJ databases">
        <title>Single cell metagenomics reveals metabolic interactions within the superorganism composed of flagellate Streblomastix strix and complex community of Bacteroidetes bacteria on its surface.</title>
        <authorList>
            <person name="Treitli S.C."/>
            <person name="Kolisko M."/>
            <person name="Husnik F."/>
            <person name="Keeling P."/>
            <person name="Hampl V."/>
        </authorList>
    </citation>
    <scope>NUCLEOTIDE SEQUENCE</scope>
    <source>
        <strain evidence="2">STM</strain>
    </source>
</reference>
<sequence length="203" mass="22335">MKKILLLGILATVTLWSCKEDDKPQPQLTVSIGESYEGGVVFYIAADKQSGLVAAPNDQSEAIAWSSKRKVIPTNNEIGTGQENTTTIIKAKASDNDEYAAKLCNDLVLGGYDDWYLPSIEELIELYKQKDKLGGFDASATYWSSSALDGGYPNAGYTWTYIFRSDNPNQKNLDLNQHALYKVRAIRTILGTPNPGTAAQHEH</sequence>
<dbReference type="EMBL" id="SNRY01000904">
    <property type="protein sequence ID" value="KAA6335336.1"/>
    <property type="molecule type" value="Genomic_DNA"/>
</dbReference>
<dbReference type="AlphaFoldDB" id="A0A5J4RMP2"/>
<accession>A0A5J4RMP2</accession>
<evidence type="ECO:0000313" key="2">
    <source>
        <dbReference type="EMBL" id="KAA6335336.1"/>
    </source>
</evidence>
<comment type="caution">
    <text evidence="2">The sequence shown here is derived from an EMBL/GenBank/DDBJ whole genome shotgun (WGS) entry which is preliminary data.</text>
</comment>
<dbReference type="Pfam" id="PF07603">
    <property type="entry name" value="Lcl_C"/>
    <property type="match status" value="1"/>
</dbReference>
<gene>
    <name evidence="2" type="ORF">EZS27_016426</name>
</gene>
<feature type="domain" description="Lcl C-terminal" evidence="1">
    <location>
        <begin position="57"/>
        <end position="184"/>
    </location>
</feature>
<protein>
    <recommendedName>
        <fullName evidence="1">Lcl C-terminal domain-containing protein</fullName>
    </recommendedName>
</protein>